<dbReference type="PANTHER" id="PTHR12941">
    <property type="entry name" value="ER MEMBRANE PROTEIN COMPLEX"/>
    <property type="match status" value="1"/>
</dbReference>
<feature type="domain" description="MPN" evidence="4">
    <location>
        <begin position="6"/>
        <end position="183"/>
    </location>
</feature>
<evidence type="ECO:0000256" key="2">
    <source>
        <dbReference type="ARBA" id="ARBA00046436"/>
    </source>
</evidence>
<dbReference type="RefSeq" id="XP_032816148.1">
    <property type="nucleotide sequence ID" value="XM_032960257.1"/>
</dbReference>
<dbReference type="CDD" id="cd08060">
    <property type="entry name" value="MPN_UPF0172"/>
    <property type="match status" value="1"/>
</dbReference>
<comment type="similarity">
    <text evidence="1">Belongs to the EMC8/EMC9 family.</text>
</comment>
<evidence type="ECO:0000256" key="1">
    <source>
        <dbReference type="ARBA" id="ARBA00007461"/>
    </source>
</evidence>
<sequence length="242" mass="26839">MADVELTLTVLAYAKMQLHAARYPHCPVSGVLLAARRADDHTEEKLEREERERDEGGVAAEQGDREAAGGHRHHNGGENGPARAVLLCDAVPLFHAALSLAPMMEVALSLIDAWCKEQGLAIAGYYQANINVNDSRPNVVAHKVADRILDNFRDATLVMLDNKRMSLEHQEPAICVYESQGSAQWRRKDLNQVLLEREALPITGSLLGSGEHSRLVDFDAHLADIRQDWRNPEVARSIQLLC</sequence>
<dbReference type="InterPro" id="IPR005366">
    <property type="entry name" value="EMC8/9"/>
</dbReference>
<keyword evidence="5" id="KW-1185">Reference proteome</keyword>
<dbReference type="GeneID" id="116945743"/>
<comment type="subunit">
    <text evidence="2">Component of the ER membrane protein complex (EMC). EMC8 and EMC9 are mutually exclusive subunits of the EMC complex.</text>
</comment>
<evidence type="ECO:0000313" key="6">
    <source>
        <dbReference type="RefSeq" id="XP_032816148.1"/>
    </source>
</evidence>
<protein>
    <submittedName>
        <fullName evidence="6">ER membrane protein complex subunit 8-like</fullName>
    </submittedName>
</protein>
<feature type="compositionally biased region" description="Basic and acidic residues" evidence="3">
    <location>
        <begin position="41"/>
        <end position="69"/>
    </location>
</feature>
<reference evidence="6" key="1">
    <citation type="submission" date="2025-08" db="UniProtKB">
        <authorList>
            <consortium name="RefSeq"/>
        </authorList>
    </citation>
    <scope>IDENTIFICATION</scope>
    <source>
        <tissue evidence="6">Sperm</tissue>
    </source>
</reference>
<dbReference type="Proteomes" id="UP001318040">
    <property type="component" value="Chromosome 25"/>
</dbReference>
<accession>A0AAJ7TDX3</accession>
<dbReference type="AlphaFoldDB" id="A0AAJ7TDX3"/>
<name>A0AAJ7TDX3_PETMA</name>
<proteinExistence type="inferred from homology"/>
<evidence type="ECO:0000259" key="4">
    <source>
        <dbReference type="PROSITE" id="PS50249"/>
    </source>
</evidence>
<feature type="region of interest" description="Disordered" evidence="3">
    <location>
        <begin position="41"/>
        <end position="78"/>
    </location>
</feature>
<dbReference type="InterPro" id="IPR037518">
    <property type="entry name" value="MPN"/>
</dbReference>
<dbReference type="PROSITE" id="PS50249">
    <property type="entry name" value="MPN"/>
    <property type="match status" value="1"/>
</dbReference>
<evidence type="ECO:0000313" key="5">
    <source>
        <dbReference type="Proteomes" id="UP001318040"/>
    </source>
</evidence>
<dbReference type="PANTHER" id="PTHR12941:SF10">
    <property type="entry name" value="ER MEMBRANE PROTEIN COMPLEX SUBUNIT 8_9 HOMOLOG"/>
    <property type="match status" value="1"/>
</dbReference>
<dbReference type="GO" id="GO:0072546">
    <property type="term" value="C:EMC complex"/>
    <property type="evidence" value="ECO:0007669"/>
    <property type="project" value="InterPro"/>
</dbReference>
<gene>
    <name evidence="6" type="primary">LOC116945743</name>
</gene>
<dbReference type="KEGG" id="pmrn:116945743"/>
<dbReference type="Pfam" id="PF03665">
    <property type="entry name" value="UPF0172"/>
    <property type="match status" value="1"/>
</dbReference>
<organism evidence="5 6">
    <name type="scientific">Petromyzon marinus</name>
    <name type="common">Sea lamprey</name>
    <dbReference type="NCBI Taxonomy" id="7757"/>
    <lineage>
        <taxon>Eukaryota</taxon>
        <taxon>Metazoa</taxon>
        <taxon>Chordata</taxon>
        <taxon>Craniata</taxon>
        <taxon>Vertebrata</taxon>
        <taxon>Cyclostomata</taxon>
        <taxon>Hyperoartia</taxon>
        <taxon>Petromyzontiformes</taxon>
        <taxon>Petromyzontidae</taxon>
        <taxon>Petromyzon</taxon>
    </lineage>
</organism>
<evidence type="ECO:0000256" key="3">
    <source>
        <dbReference type="SAM" id="MobiDB-lite"/>
    </source>
</evidence>